<dbReference type="RefSeq" id="WP_108884633.1">
    <property type="nucleotide sequence ID" value="NZ_OMOJ01000001.1"/>
</dbReference>
<keyword evidence="5" id="KW-0804">Transcription</keyword>
<protein>
    <submittedName>
        <fullName evidence="8">Tetracycline repressor protein class H</fullName>
    </submittedName>
</protein>
<keyword evidence="4 6" id="KW-0238">DNA-binding</keyword>
<evidence type="ECO:0000259" key="7">
    <source>
        <dbReference type="PROSITE" id="PS50977"/>
    </source>
</evidence>
<dbReference type="Pfam" id="PF00440">
    <property type="entry name" value="TetR_N"/>
    <property type="match status" value="1"/>
</dbReference>
<dbReference type="InterPro" id="IPR036271">
    <property type="entry name" value="Tet_transcr_reg_TetR-rel_C_sf"/>
</dbReference>
<proteinExistence type="predicted"/>
<evidence type="ECO:0000313" key="9">
    <source>
        <dbReference type="Proteomes" id="UP000244904"/>
    </source>
</evidence>
<feature type="DNA-binding region" description="H-T-H motif" evidence="6">
    <location>
        <begin position="32"/>
        <end position="51"/>
    </location>
</feature>
<evidence type="ECO:0000256" key="1">
    <source>
        <dbReference type="ARBA" id="ARBA00002856"/>
    </source>
</evidence>
<dbReference type="InterPro" id="IPR003012">
    <property type="entry name" value="Tet_transcr_reg_TetR"/>
</dbReference>
<keyword evidence="9" id="KW-1185">Reference proteome</keyword>
<dbReference type="Gene3D" id="1.10.10.60">
    <property type="entry name" value="Homeodomain-like"/>
    <property type="match status" value="1"/>
</dbReference>
<dbReference type="PANTHER" id="PTHR30055:SF151">
    <property type="entry name" value="TRANSCRIPTIONAL REGULATORY PROTEIN"/>
    <property type="match status" value="1"/>
</dbReference>
<dbReference type="Proteomes" id="UP000244904">
    <property type="component" value="Unassembled WGS sequence"/>
</dbReference>
<evidence type="ECO:0000256" key="6">
    <source>
        <dbReference type="PROSITE-ProRule" id="PRU00335"/>
    </source>
</evidence>
<evidence type="ECO:0000256" key="4">
    <source>
        <dbReference type="ARBA" id="ARBA00023125"/>
    </source>
</evidence>
<dbReference type="InterPro" id="IPR001647">
    <property type="entry name" value="HTH_TetR"/>
</dbReference>
<dbReference type="InterPro" id="IPR050109">
    <property type="entry name" value="HTH-type_TetR-like_transc_reg"/>
</dbReference>
<accession>A0A2R8APJ1</accession>
<dbReference type="GO" id="GO:0003700">
    <property type="term" value="F:DNA-binding transcription factor activity"/>
    <property type="evidence" value="ECO:0007669"/>
    <property type="project" value="TreeGrafter"/>
</dbReference>
<dbReference type="Pfam" id="PF02909">
    <property type="entry name" value="TetR_C_1"/>
    <property type="match status" value="1"/>
</dbReference>
<dbReference type="Gene3D" id="1.10.357.10">
    <property type="entry name" value="Tetracycline Repressor, domain 2"/>
    <property type="match status" value="1"/>
</dbReference>
<dbReference type="EMBL" id="OMOJ01000001">
    <property type="protein sequence ID" value="SPF77953.1"/>
    <property type="molecule type" value="Genomic_DNA"/>
</dbReference>
<dbReference type="InterPro" id="IPR004111">
    <property type="entry name" value="Repressor_TetR_C"/>
</dbReference>
<dbReference type="GO" id="GO:0000976">
    <property type="term" value="F:transcription cis-regulatory region binding"/>
    <property type="evidence" value="ECO:0007669"/>
    <property type="project" value="TreeGrafter"/>
</dbReference>
<dbReference type="AlphaFoldDB" id="A0A2R8APJ1"/>
<evidence type="ECO:0000256" key="3">
    <source>
        <dbReference type="ARBA" id="ARBA00023015"/>
    </source>
</evidence>
<evidence type="ECO:0000313" key="8">
    <source>
        <dbReference type="EMBL" id="SPF77953.1"/>
    </source>
</evidence>
<dbReference type="PROSITE" id="PS50977">
    <property type="entry name" value="HTH_TETR_2"/>
    <property type="match status" value="1"/>
</dbReference>
<sequence length="227" mass="25552">MENTQEKQKLSREAILEAALELADEGGLQAVSMRKVAARVGAEAMSLYNHIKNKEDLIDGIVDRVAARFVVPDVNGDWQEEMRKRAVSMHQVMMRHRWSPIPFVSRINTGPAQLRHVDATIGCLVTAGFTYEMADYAWNTLDSHIFGFTLKEISFPFEPEEFAEVAQRYQTLITEDKYPYLAGMSQAVMSGAHNGVQSVEFGLNIILEGLEAKRAAHWGHRLSTLRT</sequence>
<evidence type="ECO:0000256" key="2">
    <source>
        <dbReference type="ARBA" id="ARBA00022491"/>
    </source>
</evidence>
<evidence type="ECO:0000256" key="5">
    <source>
        <dbReference type="ARBA" id="ARBA00023163"/>
    </source>
</evidence>
<dbReference type="SUPFAM" id="SSF48498">
    <property type="entry name" value="Tetracyclin repressor-like, C-terminal domain"/>
    <property type="match status" value="1"/>
</dbReference>
<comment type="function">
    <text evidence="1">TetR is the repressor of the tetracycline resistance element; its N-terminal region forms a helix-turn-helix structure and binds DNA. Binding of tetracycline to TetR reduces the repressor affinity for the tetracycline resistance gene (tetA) promoter operator sites.</text>
</comment>
<gene>
    <name evidence="8" type="primary">tetR</name>
    <name evidence="8" type="ORF">PRI8871_00541</name>
</gene>
<keyword evidence="2" id="KW-0678">Repressor</keyword>
<organism evidence="8 9">
    <name type="scientific">Pseudoprimorskyibacter insulae</name>
    <dbReference type="NCBI Taxonomy" id="1695997"/>
    <lineage>
        <taxon>Bacteria</taxon>
        <taxon>Pseudomonadati</taxon>
        <taxon>Pseudomonadota</taxon>
        <taxon>Alphaproteobacteria</taxon>
        <taxon>Rhodobacterales</taxon>
        <taxon>Paracoccaceae</taxon>
        <taxon>Pseudoprimorskyibacter</taxon>
    </lineage>
</organism>
<dbReference type="SUPFAM" id="SSF46689">
    <property type="entry name" value="Homeodomain-like"/>
    <property type="match status" value="1"/>
</dbReference>
<name>A0A2R8APJ1_9RHOB</name>
<dbReference type="GO" id="GO:0045892">
    <property type="term" value="P:negative regulation of DNA-templated transcription"/>
    <property type="evidence" value="ECO:0007669"/>
    <property type="project" value="InterPro"/>
</dbReference>
<reference evidence="9" key="1">
    <citation type="submission" date="2018-03" db="EMBL/GenBank/DDBJ databases">
        <authorList>
            <person name="Rodrigo-Torres L."/>
            <person name="Arahal R. D."/>
            <person name="Lucena T."/>
        </authorList>
    </citation>
    <scope>NUCLEOTIDE SEQUENCE [LARGE SCALE GENOMIC DNA]</scope>
    <source>
        <strain evidence="9">CECT 8871</strain>
    </source>
</reference>
<dbReference type="GO" id="GO:0046677">
    <property type="term" value="P:response to antibiotic"/>
    <property type="evidence" value="ECO:0007669"/>
    <property type="project" value="InterPro"/>
</dbReference>
<dbReference type="PANTHER" id="PTHR30055">
    <property type="entry name" value="HTH-TYPE TRANSCRIPTIONAL REGULATOR RUTR"/>
    <property type="match status" value="1"/>
</dbReference>
<dbReference type="PRINTS" id="PR00455">
    <property type="entry name" value="HTHTETR"/>
</dbReference>
<keyword evidence="3" id="KW-0805">Transcription regulation</keyword>
<dbReference type="PRINTS" id="PR00400">
    <property type="entry name" value="TETREPRESSOR"/>
</dbReference>
<dbReference type="InterPro" id="IPR009057">
    <property type="entry name" value="Homeodomain-like_sf"/>
</dbReference>
<dbReference type="OrthoDB" id="329481at2"/>
<feature type="domain" description="HTH tetR-type" evidence="7">
    <location>
        <begin position="9"/>
        <end position="69"/>
    </location>
</feature>